<evidence type="ECO:0000256" key="2">
    <source>
        <dbReference type="HAMAP-Rule" id="MF_00839"/>
    </source>
</evidence>
<comment type="caution">
    <text evidence="4">The sequence shown here is derived from an EMBL/GenBank/DDBJ whole genome shotgun (WGS) entry which is preliminary data.</text>
</comment>
<dbReference type="GeneID" id="84578395"/>
<reference evidence="4 5" key="1">
    <citation type="submission" date="2017-09" db="EMBL/GenBank/DDBJ databases">
        <title>Bacterial strain isolated from the female urinary microbiota.</title>
        <authorList>
            <person name="Thomas-White K."/>
            <person name="Kumar N."/>
            <person name="Forster S."/>
            <person name="Putonti C."/>
            <person name="Lawley T."/>
            <person name="Wolfe A.J."/>
        </authorList>
    </citation>
    <scope>NUCLEOTIDE SEQUENCE [LARGE SCALE GENOMIC DNA]</scope>
    <source>
        <strain evidence="4 5">UMB0204</strain>
    </source>
</reference>
<dbReference type="Gene3D" id="3.30.505.50">
    <property type="entry name" value="Sigma 54 modulation/S30EA ribosomal protein, C-terminal domain"/>
    <property type="match status" value="1"/>
</dbReference>
<dbReference type="GO" id="GO:0022627">
    <property type="term" value="C:cytosolic small ribosomal subunit"/>
    <property type="evidence" value="ECO:0007669"/>
    <property type="project" value="TreeGrafter"/>
</dbReference>
<keyword evidence="2" id="KW-0963">Cytoplasm</keyword>
<comment type="subcellular location">
    <subcellularLocation>
        <location evidence="2">Cytoplasm</location>
    </subcellularLocation>
</comment>
<dbReference type="PANTHER" id="PTHR33231">
    <property type="entry name" value="30S RIBOSOMAL PROTEIN"/>
    <property type="match status" value="1"/>
</dbReference>
<dbReference type="GO" id="GO:0043024">
    <property type="term" value="F:ribosomal small subunit binding"/>
    <property type="evidence" value="ECO:0007669"/>
    <property type="project" value="TreeGrafter"/>
</dbReference>
<organism evidence="4 5">
    <name type="scientific">Anaerococcus hydrogenalis</name>
    <dbReference type="NCBI Taxonomy" id="33029"/>
    <lineage>
        <taxon>Bacteria</taxon>
        <taxon>Bacillati</taxon>
        <taxon>Bacillota</taxon>
        <taxon>Tissierellia</taxon>
        <taxon>Tissierellales</taxon>
        <taxon>Peptoniphilaceae</taxon>
        <taxon>Anaerococcus</taxon>
    </lineage>
</organism>
<dbReference type="EMBL" id="PNHP01000002">
    <property type="protein sequence ID" value="PMC81973.1"/>
    <property type="molecule type" value="Genomic_DNA"/>
</dbReference>
<dbReference type="Pfam" id="PF02482">
    <property type="entry name" value="Ribosomal_S30AE"/>
    <property type="match status" value="1"/>
</dbReference>
<dbReference type="InterPro" id="IPR032528">
    <property type="entry name" value="Ribosom_S30AE_C"/>
</dbReference>
<protein>
    <recommendedName>
        <fullName evidence="2">Ribosome hibernation promoting factor</fullName>
        <shortName evidence="2">HPF</shortName>
    </recommendedName>
</protein>
<evidence type="ECO:0000256" key="1">
    <source>
        <dbReference type="ARBA" id="ARBA00022845"/>
    </source>
</evidence>
<dbReference type="SUPFAM" id="SSF69754">
    <property type="entry name" value="Ribosome binding protein Y (YfiA homologue)"/>
    <property type="match status" value="1"/>
</dbReference>
<dbReference type="InterPro" id="IPR034694">
    <property type="entry name" value="HPF_long/plastid"/>
</dbReference>
<dbReference type="InterPro" id="IPR036567">
    <property type="entry name" value="RHF-like"/>
</dbReference>
<feature type="domain" description="Sigma 54 modulation/S30EA ribosomal protein C-terminal" evidence="3">
    <location>
        <begin position="118"/>
        <end position="173"/>
    </location>
</feature>
<comment type="similarity">
    <text evidence="2">Belongs to the HPF/YfiA ribosome-associated protein family. Long HPF subfamily.</text>
</comment>
<dbReference type="Pfam" id="PF16321">
    <property type="entry name" value="Ribosom_S30AE_C"/>
    <property type="match status" value="1"/>
</dbReference>
<dbReference type="PANTHER" id="PTHR33231:SF1">
    <property type="entry name" value="30S RIBOSOMAL PROTEIN"/>
    <property type="match status" value="1"/>
</dbReference>
<dbReference type="AlphaFoldDB" id="A0A2N6UJY7"/>
<dbReference type="RefSeq" id="WP_102197897.1">
    <property type="nucleotide sequence ID" value="NZ_PNHP01000002.1"/>
</dbReference>
<comment type="function">
    <text evidence="2">Required for dimerization of active 70S ribosomes into 100S ribosomes in stationary phase; 100S ribosomes are translationally inactive and sometimes present during exponential growth.</text>
</comment>
<dbReference type="GO" id="GO:0045900">
    <property type="term" value="P:negative regulation of translational elongation"/>
    <property type="evidence" value="ECO:0007669"/>
    <property type="project" value="TreeGrafter"/>
</dbReference>
<gene>
    <name evidence="4" type="primary">raiA</name>
    <name evidence="2" type="synonym">hpf</name>
    <name evidence="4" type="ORF">CJ192_04280</name>
</gene>
<dbReference type="NCBIfam" id="TIGR00741">
    <property type="entry name" value="yfiA"/>
    <property type="match status" value="1"/>
</dbReference>
<dbReference type="Gene3D" id="3.30.160.100">
    <property type="entry name" value="Ribosome hibernation promotion factor-like"/>
    <property type="match status" value="1"/>
</dbReference>
<evidence type="ECO:0000313" key="5">
    <source>
        <dbReference type="Proteomes" id="UP000235658"/>
    </source>
</evidence>
<proteinExistence type="inferred from homology"/>
<accession>A0A2N6UJY7</accession>
<dbReference type="InterPro" id="IPR038416">
    <property type="entry name" value="Ribosom_S30AE_C_sf"/>
</dbReference>
<dbReference type="InterPro" id="IPR003489">
    <property type="entry name" value="RHF/RaiA"/>
</dbReference>
<evidence type="ECO:0000313" key="4">
    <source>
        <dbReference type="EMBL" id="PMC81973.1"/>
    </source>
</evidence>
<comment type="subunit">
    <text evidence="2">Interacts with 100S ribosomes.</text>
</comment>
<keyword evidence="1 2" id="KW-0810">Translation regulation</keyword>
<dbReference type="HAMAP" id="MF_00839">
    <property type="entry name" value="HPF"/>
    <property type="match status" value="1"/>
</dbReference>
<dbReference type="Proteomes" id="UP000235658">
    <property type="component" value="Unassembled WGS sequence"/>
</dbReference>
<dbReference type="InterPro" id="IPR050574">
    <property type="entry name" value="HPF/YfiA_ribosome-assoc"/>
</dbReference>
<sequence length="177" mass="21082">MKLNIKGKNINVYESLKEEAKEKFDRLDKYFNKEEEMDLKFSTEGNFKKVESTIFLKGGTILRAEEVNEDFSTGIDKVIDALVRQIRKQKTKLQRNRRSGESIKFESFDKIDEEKEEDNPIIKREKEILLRPMSDEEACMQMELLNHDFFIYLDDQDMKTRLVYKRKDGHYGLIIPE</sequence>
<evidence type="ECO:0000259" key="3">
    <source>
        <dbReference type="Pfam" id="PF16321"/>
    </source>
</evidence>
<name>A0A2N6UJY7_9FIRM</name>